<dbReference type="InterPro" id="IPR008930">
    <property type="entry name" value="Terpenoid_cyclase/PrenylTrfase"/>
</dbReference>
<dbReference type="EMBL" id="CP026118">
    <property type="protein sequence ID" value="QAS54406.1"/>
    <property type="molecule type" value="Genomic_DNA"/>
</dbReference>
<sequence>MDMKTSFNKTDEWMKRNARPLEAARWEYHFQEGEKDRVLDILAAFQNEDGGFGHGIEPDFWLPASSPMATWAAGQVLNEIGADSQEKIVQSMNEYLLETYEPESGMWPSVLPETNHYPHAPWWHWKEGVQDNWMFNPGAELAGYLIKWSIEGGEAEKTGWSSVGKAAARLMETETMDSHEICNYQQLLKLLKPEAFTQYTSYSYSELQDKINELAENCMEKDTAKWGSGYQTLPLDIIDHPGHPLAGKYKHLIEQNLNYYEDQLNADGIWEISWNWGDASDAFMVSQQYWKGVLAVNRYQLFQAFGY</sequence>
<evidence type="ECO:0000313" key="2">
    <source>
        <dbReference type="Proteomes" id="UP000287756"/>
    </source>
</evidence>
<dbReference type="SUPFAM" id="SSF48239">
    <property type="entry name" value="Terpenoid cyclases/Protein prenyltransferases"/>
    <property type="match status" value="1"/>
</dbReference>
<dbReference type="KEGG" id="hli:HLI_20380"/>
<organism evidence="1 2">
    <name type="scientific">Halobacillus litoralis</name>
    <dbReference type="NCBI Taxonomy" id="45668"/>
    <lineage>
        <taxon>Bacteria</taxon>
        <taxon>Bacillati</taxon>
        <taxon>Bacillota</taxon>
        <taxon>Bacilli</taxon>
        <taxon>Bacillales</taxon>
        <taxon>Bacillaceae</taxon>
        <taxon>Halobacillus</taxon>
    </lineage>
</organism>
<gene>
    <name evidence="1" type="ORF">HLI_20380</name>
</gene>
<name>A0A410MIC1_9BACI</name>
<dbReference type="AlphaFoldDB" id="A0A410MIC1"/>
<dbReference type="OrthoDB" id="3286086at2"/>
<evidence type="ECO:0008006" key="3">
    <source>
        <dbReference type="Google" id="ProtNLM"/>
    </source>
</evidence>
<dbReference type="Proteomes" id="UP000287756">
    <property type="component" value="Chromosome"/>
</dbReference>
<accession>A0A410MIC1</accession>
<reference evidence="1 2" key="1">
    <citation type="submission" date="2018-01" db="EMBL/GenBank/DDBJ databases">
        <title>The whole genome sequencing and assembly of Halobacillus litoralis ERB031 strain.</title>
        <authorList>
            <person name="Lee S.-J."/>
            <person name="Park M.-K."/>
            <person name="Kim J.-Y."/>
            <person name="Lee Y.-J."/>
            <person name="Yi H."/>
            <person name="Bahn Y.-S."/>
            <person name="Kim J.F."/>
            <person name="Lee D.-W."/>
        </authorList>
    </citation>
    <scope>NUCLEOTIDE SEQUENCE [LARGE SCALE GENOMIC DNA]</scope>
    <source>
        <strain evidence="1 2">ERB 031</strain>
    </source>
</reference>
<protein>
    <recommendedName>
        <fullName evidence="3">Squalene cyclase</fullName>
    </recommendedName>
</protein>
<evidence type="ECO:0000313" key="1">
    <source>
        <dbReference type="EMBL" id="QAS54406.1"/>
    </source>
</evidence>
<proteinExistence type="predicted"/>
<dbReference type="Gene3D" id="1.50.10.20">
    <property type="match status" value="1"/>
</dbReference>